<evidence type="ECO:0000256" key="1">
    <source>
        <dbReference type="SAM" id="Phobius"/>
    </source>
</evidence>
<reference evidence="3" key="1">
    <citation type="submission" date="2017-08" db="EMBL/GenBank/DDBJ databases">
        <authorList>
            <person name="Polle J.E."/>
            <person name="Barry K."/>
            <person name="Cushman J."/>
            <person name="Schmutz J."/>
            <person name="Tran D."/>
            <person name="Hathwaick L.T."/>
            <person name="Yim W.C."/>
            <person name="Jenkins J."/>
            <person name="Mckie-Krisberg Z.M."/>
            <person name="Prochnik S."/>
            <person name="Lindquist E."/>
            <person name="Dockter R.B."/>
            <person name="Adam C."/>
            <person name="Molina H."/>
            <person name="Bunkerborg J."/>
            <person name="Jin E."/>
            <person name="Buchheim M."/>
            <person name="Magnuson J."/>
        </authorList>
    </citation>
    <scope>NUCLEOTIDE SEQUENCE</scope>
    <source>
        <strain evidence="3">CCAP 19/18</strain>
    </source>
</reference>
<dbReference type="Pfam" id="PF06916">
    <property type="entry name" value="FAM210A-B_dom"/>
    <property type="match status" value="1"/>
</dbReference>
<proteinExistence type="predicted"/>
<dbReference type="Proteomes" id="UP000815325">
    <property type="component" value="Unassembled WGS sequence"/>
</dbReference>
<dbReference type="InterPro" id="IPR009688">
    <property type="entry name" value="FAM210A/B-like_dom"/>
</dbReference>
<keyword evidence="1" id="KW-0812">Transmembrane</keyword>
<evidence type="ECO:0000313" key="3">
    <source>
        <dbReference type="EMBL" id="KAF5840250.1"/>
    </source>
</evidence>
<protein>
    <recommendedName>
        <fullName evidence="2">DUF1279 domain-containing protein</fullName>
    </recommendedName>
</protein>
<sequence>MAESKWSYSSLKASLQKYGKTGVFVYLGLSTCVTAGFYVAIESHVDVRHLLGVKHDNNGEPSWLEKLFTGKGSSLALAFVCSKAMVPIKLPVAAAITPYVHRVTQNIFRGGVSKGN</sequence>
<dbReference type="PANTHER" id="PTHR21377">
    <property type="entry name" value="PROTEIN FAM210B, MITOCHONDRIAL"/>
    <property type="match status" value="1"/>
</dbReference>
<keyword evidence="1" id="KW-0472">Membrane</keyword>
<accession>A0ABQ7H070</accession>
<name>A0ABQ7H070_DUNSA</name>
<organism evidence="3 4">
    <name type="scientific">Dunaliella salina</name>
    <name type="common">Green alga</name>
    <name type="synonym">Protococcus salinus</name>
    <dbReference type="NCBI Taxonomy" id="3046"/>
    <lineage>
        <taxon>Eukaryota</taxon>
        <taxon>Viridiplantae</taxon>
        <taxon>Chlorophyta</taxon>
        <taxon>core chlorophytes</taxon>
        <taxon>Chlorophyceae</taxon>
        <taxon>CS clade</taxon>
        <taxon>Chlamydomonadales</taxon>
        <taxon>Dunaliellaceae</taxon>
        <taxon>Dunaliella</taxon>
    </lineage>
</organism>
<comment type="caution">
    <text evidence="3">The sequence shown here is derived from an EMBL/GenBank/DDBJ whole genome shotgun (WGS) entry which is preliminary data.</text>
</comment>
<keyword evidence="1" id="KW-1133">Transmembrane helix</keyword>
<evidence type="ECO:0000259" key="2">
    <source>
        <dbReference type="Pfam" id="PF06916"/>
    </source>
</evidence>
<dbReference type="InterPro" id="IPR045866">
    <property type="entry name" value="FAM210A/B-like"/>
</dbReference>
<gene>
    <name evidence="3" type="ORF">DUNSADRAFT_17353</name>
</gene>
<dbReference type="PANTHER" id="PTHR21377:SF0">
    <property type="entry name" value="PROTEIN FAM210B, MITOCHONDRIAL"/>
    <property type="match status" value="1"/>
</dbReference>
<feature type="transmembrane region" description="Helical" evidence="1">
    <location>
        <begin position="21"/>
        <end position="41"/>
    </location>
</feature>
<keyword evidence="4" id="KW-1185">Reference proteome</keyword>
<evidence type="ECO:0000313" key="4">
    <source>
        <dbReference type="Proteomes" id="UP000815325"/>
    </source>
</evidence>
<feature type="domain" description="DUF1279" evidence="2">
    <location>
        <begin position="10"/>
        <end position="99"/>
    </location>
</feature>
<dbReference type="EMBL" id="MU069519">
    <property type="protein sequence ID" value="KAF5840250.1"/>
    <property type="molecule type" value="Genomic_DNA"/>
</dbReference>